<feature type="non-terminal residue" evidence="1">
    <location>
        <position position="1"/>
    </location>
</feature>
<protein>
    <submittedName>
        <fullName evidence="1">Uncharacterized protein</fullName>
    </submittedName>
</protein>
<dbReference type="AlphaFoldDB" id="A0A1B6E8R3"/>
<sequence>LYIFKTFKINMKVFNNKIDFVNYQKLEIRPLNLHLWAFHKFLLYHSGGKSDYSLIFDKPQQIASISFAQCHMTLFFPTITITLQPWGNSSQGSHRNLKYEHPP</sequence>
<feature type="non-terminal residue" evidence="1">
    <location>
        <position position="103"/>
    </location>
</feature>
<proteinExistence type="predicted"/>
<name>A0A1B6E8R3_9HEMI</name>
<reference evidence="1" key="1">
    <citation type="submission" date="2015-12" db="EMBL/GenBank/DDBJ databases">
        <title>De novo transcriptome assembly of four potential Pierce s Disease insect vectors from Arizona vineyards.</title>
        <authorList>
            <person name="Tassone E.E."/>
        </authorList>
    </citation>
    <scope>NUCLEOTIDE SEQUENCE</scope>
</reference>
<dbReference type="EMBL" id="GEDC01003054">
    <property type="protein sequence ID" value="JAS34244.1"/>
    <property type="molecule type" value="Transcribed_RNA"/>
</dbReference>
<organism evidence="1">
    <name type="scientific">Clastoptera arizonana</name>
    <name type="common">Arizona spittle bug</name>
    <dbReference type="NCBI Taxonomy" id="38151"/>
    <lineage>
        <taxon>Eukaryota</taxon>
        <taxon>Metazoa</taxon>
        <taxon>Ecdysozoa</taxon>
        <taxon>Arthropoda</taxon>
        <taxon>Hexapoda</taxon>
        <taxon>Insecta</taxon>
        <taxon>Pterygota</taxon>
        <taxon>Neoptera</taxon>
        <taxon>Paraneoptera</taxon>
        <taxon>Hemiptera</taxon>
        <taxon>Auchenorrhyncha</taxon>
        <taxon>Cercopoidea</taxon>
        <taxon>Clastopteridae</taxon>
        <taxon>Clastoptera</taxon>
    </lineage>
</organism>
<evidence type="ECO:0000313" key="1">
    <source>
        <dbReference type="EMBL" id="JAS34244.1"/>
    </source>
</evidence>
<accession>A0A1B6E8R3</accession>
<gene>
    <name evidence="1" type="ORF">g.2401</name>
</gene>